<dbReference type="RefSeq" id="XP_010785405.1">
    <property type="nucleotide sequence ID" value="XM_010787103.1"/>
</dbReference>
<dbReference type="AlphaFoldDB" id="A0A6I9PC98"/>
<proteinExistence type="predicted"/>
<reference evidence="3" key="1">
    <citation type="submission" date="2025-08" db="UniProtKB">
        <authorList>
            <consortium name="RefSeq"/>
        </authorList>
    </citation>
    <scope>IDENTIFICATION</scope>
    <source>
        <tissue evidence="3">Muscle</tissue>
    </source>
</reference>
<dbReference type="GO" id="GO:0005634">
    <property type="term" value="C:nucleus"/>
    <property type="evidence" value="ECO:0007669"/>
    <property type="project" value="TreeGrafter"/>
</dbReference>
<accession>A0A6I9PC98</accession>
<feature type="compositionally biased region" description="Low complexity" evidence="1">
    <location>
        <begin position="67"/>
        <end position="83"/>
    </location>
</feature>
<dbReference type="InterPro" id="IPR047252">
    <property type="entry name" value="TP53BP1-like"/>
</dbReference>
<dbReference type="PANTHER" id="PTHR15321">
    <property type="entry name" value="TUMOR SUPPRESSOR P53-BINDING PROTEIN 1"/>
    <property type="match status" value="1"/>
</dbReference>
<evidence type="ECO:0000313" key="2">
    <source>
        <dbReference type="Proteomes" id="UP000504611"/>
    </source>
</evidence>
<evidence type="ECO:0000313" key="3">
    <source>
        <dbReference type="RefSeq" id="XP_010785405.1"/>
    </source>
</evidence>
<dbReference type="GeneID" id="104959235"/>
<evidence type="ECO:0000256" key="1">
    <source>
        <dbReference type="SAM" id="MobiDB-lite"/>
    </source>
</evidence>
<feature type="compositionally biased region" description="Basic and acidic residues" evidence="1">
    <location>
        <begin position="33"/>
        <end position="44"/>
    </location>
</feature>
<dbReference type="Proteomes" id="UP000504611">
    <property type="component" value="Unplaced"/>
</dbReference>
<feature type="region of interest" description="Disordered" evidence="1">
    <location>
        <begin position="33"/>
        <end position="83"/>
    </location>
</feature>
<dbReference type="KEGG" id="ncc:104959235"/>
<protein>
    <submittedName>
        <fullName evidence="3">Tumor suppressor p53-binding protein 1-like</fullName>
    </submittedName>
</protein>
<dbReference type="GO" id="GO:0042393">
    <property type="term" value="F:histone binding"/>
    <property type="evidence" value="ECO:0007669"/>
    <property type="project" value="TreeGrafter"/>
</dbReference>
<feature type="compositionally biased region" description="Polar residues" evidence="1">
    <location>
        <begin position="122"/>
        <end position="135"/>
    </location>
</feature>
<dbReference type="GO" id="GO:0045944">
    <property type="term" value="P:positive regulation of transcription by RNA polymerase II"/>
    <property type="evidence" value="ECO:0007669"/>
    <property type="project" value="TreeGrafter"/>
</dbReference>
<name>A0A6I9PC98_9TELE</name>
<sequence length="197" mass="21479">MFSDHYLCVSEGASQFGFLELSQSQDLRGEVVNRQVEDDRERRNTSAAEQSISSRTSQSQDNKAARSEVSSSWSESSGQSGRQRGIEALLHSEVLQASDEQEIPSSQEDMFDPEKTGGAVDSTVSEPEQQGHPTATPAQTLRLLHLSGQGTLVQETLSQSSVDFVAATQDNFSQNLLIVPSSPTEAENKHGKRLNLL</sequence>
<dbReference type="GO" id="GO:0000077">
    <property type="term" value="P:DNA damage checkpoint signaling"/>
    <property type="evidence" value="ECO:0007669"/>
    <property type="project" value="TreeGrafter"/>
</dbReference>
<keyword evidence="2" id="KW-1185">Reference proteome</keyword>
<feature type="region of interest" description="Disordered" evidence="1">
    <location>
        <begin position="95"/>
        <end position="135"/>
    </location>
</feature>
<feature type="compositionally biased region" description="Polar residues" evidence="1">
    <location>
        <begin position="45"/>
        <end position="62"/>
    </location>
</feature>
<dbReference type="OrthoDB" id="129353at2759"/>
<organism evidence="2 3">
    <name type="scientific">Notothenia coriiceps</name>
    <name type="common">black rockcod</name>
    <dbReference type="NCBI Taxonomy" id="8208"/>
    <lineage>
        <taxon>Eukaryota</taxon>
        <taxon>Metazoa</taxon>
        <taxon>Chordata</taxon>
        <taxon>Craniata</taxon>
        <taxon>Vertebrata</taxon>
        <taxon>Euteleostomi</taxon>
        <taxon>Actinopterygii</taxon>
        <taxon>Neopterygii</taxon>
        <taxon>Teleostei</taxon>
        <taxon>Neoteleostei</taxon>
        <taxon>Acanthomorphata</taxon>
        <taxon>Eupercaria</taxon>
        <taxon>Perciformes</taxon>
        <taxon>Notothenioidei</taxon>
        <taxon>Nototheniidae</taxon>
        <taxon>Notothenia</taxon>
    </lineage>
</organism>
<gene>
    <name evidence="3" type="primary">LOC104959235</name>
</gene>
<dbReference type="PANTHER" id="PTHR15321:SF3">
    <property type="entry name" value="TP53-BINDING PROTEIN 1"/>
    <property type="match status" value="1"/>
</dbReference>